<evidence type="ECO:0000313" key="2">
    <source>
        <dbReference type="EMBL" id="KTG29427.1"/>
    </source>
</evidence>
<dbReference type="AlphaFoldDB" id="A0A0W1SSG3"/>
<reference evidence="2 3" key="1">
    <citation type="submission" date="2015-12" db="EMBL/GenBank/DDBJ databases">
        <title>Haloferax profundi sp. nov. isolated from the Discovery deep brine-seawater interface in the Red Sea.</title>
        <authorList>
            <person name="Zhang G."/>
            <person name="Stingl U."/>
            <person name="Rashid M."/>
        </authorList>
    </citation>
    <scope>NUCLEOTIDE SEQUENCE [LARGE SCALE GENOMIC DNA]</scope>
    <source>
        <strain evidence="2 3">SB29</strain>
    </source>
</reference>
<comment type="caution">
    <text evidence="2">The sequence shown here is derived from an EMBL/GenBank/DDBJ whole genome shotgun (WGS) entry which is preliminary data.</text>
</comment>
<keyword evidence="1" id="KW-0472">Membrane</keyword>
<sequence>MPSTSHDSNSVPRSQQVPLPWWYGVATFPISVFLSVVAVVAVAGIVPAIESGSEEAVLSFFAVLFLVDGISLLVGLFVLVFLAIDVYAVRESSASWRPTWLWVGAGLVHIAGALFTLFYVVSVPSLTFYLYRRGKRVGSPSF</sequence>
<feature type="transmembrane region" description="Helical" evidence="1">
    <location>
        <begin position="58"/>
        <end position="88"/>
    </location>
</feature>
<gene>
    <name evidence="2" type="ORF">AUR66_10505</name>
</gene>
<keyword evidence="1" id="KW-1133">Transmembrane helix</keyword>
<accession>A0A0W1SSG3</accession>
<organism evidence="2 3">
    <name type="scientific">Haloferax profundi</name>
    <dbReference type="NCBI Taxonomy" id="1544718"/>
    <lineage>
        <taxon>Archaea</taxon>
        <taxon>Methanobacteriati</taxon>
        <taxon>Methanobacteriota</taxon>
        <taxon>Stenosarchaea group</taxon>
        <taxon>Halobacteria</taxon>
        <taxon>Halobacteriales</taxon>
        <taxon>Haloferacaceae</taxon>
        <taxon>Haloferax</taxon>
    </lineage>
</organism>
<name>A0A0W1SSG3_9EURY</name>
<keyword evidence="3" id="KW-1185">Reference proteome</keyword>
<evidence type="ECO:0000313" key="3">
    <source>
        <dbReference type="Proteomes" id="UP000053157"/>
    </source>
</evidence>
<feature type="transmembrane region" description="Helical" evidence="1">
    <location>
        <begin position="100"/>
        <end position="131"/>
    </location>
</feature>
<protein>
    <submittedName>
        <fullName evidence="2">Uncharacterized protein</fullName>
    </submittedName>
</protein>
<evidence type="ECO:0000256" key="1">
    <source>
        <dbReference type="SAM" id="Phobius"/>
    </source>
</evidence>
<dbReference type="RefSeq" id="WP_058571494.1">
    <property type="nucleotide sequence ID" value="NZ_LOPV01000101.1"/>
</dbReference>
<keyword evidence="1" id="KW-0812">Transmembrane</keyword>
<dbReference type="EMBL" id="LOPV01000101">
    <property type="protein sequence ID" value="KTG29427.1"/>
    <property type="molecule type" value="Genomic_DNA"/>
</dbReference>
<proteinExistence type="predicted"/>
<dbReference type="Proteomes" id="UP000053157">
    <property type="component" value="Unassembled WGS sequence"/>
</dbReference>
<feature type="transmembrane region" description="Helical" evidence="1">
    <location>
        <begin position="20"/>
        <end position="46"/>
    </location>
</feature>